<keyword evidence="6" id="KW-1185">Reference proteome</keyword>
<sequence>MKLQPRFPRPRFLLAALCIFWSLHAAAFAQQEPLRIAAAADLQPVLPPVLDRFHQSTGIDVQATYQASAALTTQIQNGAPFDLFLSADLSYPKRLIDAGAAKGLRDPASPTPYAHGALVLWTRNDSAFAHPSQATLTNPNLKRLAIANPDRAPYGRAAIATLTSLHLLDALRPKFATAENIAQTAQFAESGNADAGLISMTSARIAHLSSIGSFWVVPSNLYPPIEQGAAIVTKSTQQANARRFLEFLLSPPIQQELAKSGLTPVN</sequence>
<evidence type="ECO:0000256" key="1">
    <source>
        <dbReference type="ARBA" id="ARBA00009175"/>
    </source>
</evidence>
<dbReference type="PIRSF" id="PIRSF004846">
    <property type="entry name" value="ModA"/>
    <property type="match status" value="1"/>
</dbReference>
<name>A0ABW1EHB6_9BACT</name>
<comment type="caution">
    <text evidence="5">The sequence shown here is derived from an EMBL/GenBank/DDBJ whole genome shotgun (WGS) entry which is preliminary data.</text>
</comment>
<evidence type="ECO:0000256" key="3">
    <source>
        <dbReference type="ARBA" id="ARBA00022729"/>
    </source>
</evidence>
<dbReference type="RefSeq" id="WP_263341292.1">
    <property type="nucleotide sequence ID" value="NZ_JAGSYH010000007.1"/>
</dbReference>
<comment type="similarity">
    <text evidence="1">Belongs to the bacterial solute-binding protein ModA family.</text>
</comment>
<dbReference type="PANTHER" id="PTHR30632:SF14">
    <property type="entry name" value="TUNGSTATE_MOLYBDATE_CHROMATE-BINDING PROTEIN MODA"/>
    <property type="match status" value="1"/>
</dbReference>
<dbReference type="InterPro" id="IPR005950">
    <property type="entry name" value="ModA"/>
</dbReference>
<dbReference type="Proteomes" id="UP001596091">
    <property type="component" value="Unassembled WGS sequence"/>
</dbReference>
<evidence type="ECO:0000256" key="2">
    <source>
        <dbReference type="ARBA" id="ARBA00022723"/>
    </source>
</evidence>
<dbReference type="SUPFAM" id="SSF53850">
    <property type="entry name" value="Periplasmic binding protein-like II"/>
    <property type="match status" value="1"/>
</dbReference>
<dbReference type="Gene3D" id="3.40.190.10">
    <property type="entry name" value="Periplasmic binding protein-like II"/>
    <property type="match status" value="2"/>
</dbReference>
<keyword evidence="3 4" id="KW-0732">Signal</keyword>
<dbReference type="EMBL" id="JBHSPH010000004">
    <property type="protein sequence ID" value="MFC5863400.1"/>
    <property type="molecule type" value="Genomic_DNA"/>
</dbReference>
<reference evidence="6" key="1">
    <citation type="journal article" date="2019" name="Int. J. Syst. Evol. Microbiol.">
        <title>The Global Catalogue of Microorganisms (GCM) 10K type strain sequencing project: providing services to taxonomists for standard genome sequencing and annotation.</title>
        <authorList>
            <consortium name="The Broad Institute Genomics Platform"/>
            <consortium name="The Broad Institute Genome Sequencing Center for Infectious Disease"/>
            <person name="Wu L."/>
            <person name="Ma J."/>
        </authorList>
    </citation>
    <scope>NUCLEOTIDE SEQUENCE [LARGE SCALE GENOMIC DNA]</scope>
    <source>
        <strain evidence="6">JCM 4087</strain>
    </source>
</reference>
<evidence type="ECO:0000313" key="5">
    <source>
        <dbReference type="EMBL" id="MFC5863400.1"/>
    </source>
</evidence>
<evidence type="ECO:0000313" key="6">
    <source>
        <dbReference type="Proteomes" id="UP001596091"/>
    </source>
</evidence>
<dbReference type="NCBIfam" id="TIGR01256">
    <property type="entry name" value="modA"/>
    <property type="match status" value="1"/>
</dbReference>
<gene>
    <name evidence="5" type="primary">modA</name>
    <name evidence="5" type="ORF">ACFPT7_13935</name>
</gene>
<dbReference type="InterPro" id="IPR044084">
    <property type="entry name" value="AvModA-like_subst-bd"/>
</dbReference>
<dbReference type="CDD" id="cd13539">
    <property type="entry name" value="PBP2_AvModA"/>
    <property type="match status" value="1"/>
</dbReference>
<evidence type="ECO:0000256" key="4">
    <source>
        <dbReference type="SAM" id="SignalP"/>
    </source>
</evidence>
<dbReference type="Pfam" id="PF13531">
    <property type="entry name" value="SBP_bac_11"/>
    <property type="match status" value="1"/>
</dbReference>
<feature type="chain" id="PRO_5045771369" evidence="4">
    <location>
        <begin position="26"/>
        <end position="266"/>
    </location>
</feature>
<protein>
    <submittedName>
        <fullName evidence="5">Molybdate ABC transporter substrate-binding protein</fullName>
    </submittedName>
</protein>
<organism evidence="5 6">
    <name type="scientific">Acidicapsa dinghuensis</name>
    <dbReference type="NCBI Taxonomy" id="2218256"/>
    <lineage>
        <taxon>Bacteria</taxon>
        <taxon>Pseudomonadati</taxon>
        <taxon>Acidobacteriota</taxon>
        <taxon>Terriglobia</taxon>
        <taxon>Terriglobales</taxon>
        <taxon>Acidobacteriaceae</taxon>
        <taxon>Acidicapsa</taxon>
    </lineage>
</organism>
<proteinExistence type="inferred from homology"/>
<feature type="signal peptide" evidence="4">
    <location>
        <begin position="1"/>
        <end position="25"/>
    </location>
</feature>
<dbReference type="InterPro" id="IPR050682">
    <property type="entry name" value="ModA/WtpA"/>
</dbReference>
<dbReference type="PANTHER" id="PTHR30632">
    <property type="entry name" value="MOLYBDATE-BINDING PERIPLASMIC PROTEIN"/>
    <property type="match status" value="1"/>
</dbReference>
<keyword evidence="2" id="KW-0479">Metal-binding</keyword>
<accession>A0ABW1EHB6</accession>